<comment type="caution">
    <text evidence="3">The sequence shown here is derived from an EMBL/GenBank/DDBJ whole genome shotgun (WGS) entry which is preliminary data.</text>
</comment>
<dbReference type="EMBL" id="JAUEPP010000002">
    <property type="protein sequence ID" value="KAK3352119.1"/>
    <property type="molecule type" value="Genomic_DNA"/>
</dbReference>
<evidence type="ECO:0000256" key="1">
    <source>
        <dbReference type="SAM" id="MobiDB-lite"/>
    </source>
</evidence>
<gene>
    <name evidence="3" type="ORF">B0H65DRAFT_569806</name>
</gene>
<accession>A0AAE0MVT9</accession>
<feature type="compositionally biased region" description="Gly residues" evidence="1">
    <location>
        <begin position="526"/>
        <end position="536"/>
    </location>
</feature>
<feature type="compositionally biased region" description="Low complexity" evidence="1">
    <location>
        <begin position="359"/>
        <end position="379"/>
    </location>
</feature>
<protein>
    <recommendedName>
        <fullName evidence="2">2EXR domain-containing protein</fullName>
    </recommendedName>
</protein>
<dbReference type="Pfam" id="PF20150">
    <property type="entry name" value="2EXR"/>
    <property type="match status" value="1"/>
</dbReference>
<name>A0AAE0MVT9_9PEZI</name>
<evidence type="ECO:0000313" key="4">
    <source>
        <dbReference type="Proteomes" id="UP001278500"/>
    </source>
</evidence>
<dbReference type="InterPro" id="IPR045518">
    <property type="entry name" value="2EXR"/>
</dbReference>
<feature type="domain" description="2EXR" evidence="2">
    <location>
        <begin position="21"/>
        <end position="100"/>
    </location>
</feature>
<feature type="compositionally biased region" description="Basic and acidic residues" evidence="1">
    <location>
        <begin position="491"/>
        <end position="506"/>
    </location>
</feature>
<evidence type="ECO:0000313" key="3">
    <source>
        <dbReference type="EMBL" id="KAK3352119.1"/>
    </source>
</evidence>
<evidence type="ECO:0000259" key="2">
    <source>
        <dbReference type="Pfam" id="PF20150"/>
    </source>
</evidence>
<feature type="compositionally biased region" description="Gly residues" evidence="1">
    <location>
        <begin position="476"/>
        <end position="490"/>
    </location>
</feature>
<dbReference type="AlphaFoldDB" id="A0AAE0MVT9"/>
<reference evidence="3" key="2">
    <citation type="submission" date="2023-06" db="EMBL/GenBank/DDBJ databases">
        <authorList>
            <consortium name="Lawrence Berkeley National Laboratory"/>
            <person name="Haridas S."/>
            <person name="Hensen N."/>
            <person name="Bonometti L."/>
            <person name="Westerberg I."/>
            <person name="Brannstrom I.O."/>
            <person name="Guillou S."/>
            <person name="Cros-Aarteil S."/>
            <person name="Calhoun S."/>
            <person name="Kuo A."/>
            <person name="Mondo S."/>
            <person name="Pangilinan J."/>
            <person name="Riley R."/>
            <person name="Labutti K."/>
            <person name="Andreopoulos B."/>
            <person name="Lipzen A."/>
            <person name="Chen C."/>
            <person name="Yanf M."/>
            <person name="Daum C."/>
            <person name="Ng V."/>
            <person name="Clum A."/>
            <person name="Steindorff A."/>
            <person name="Ohm R."/>
            <person name="Martin F."/>
            <person name="Silar P."/>
            <person name="Natvig D."/>
            <person name="Lalanne C."/>
            <person name="Gautier V."/>
            <person name="Ament-Velasquez S.L."/>
            <person name="Kruys A."/>
            <person name="Hutchinson M.I."/>
            <person name="Powell A.J."/>
            <person name="Barry K."/>
            <person name="Miller A.N."/>
            <person name="Grigoriev I.V."/>
            <person name="Debuchy R."/>
            <person name="Gladieux P."/>
            <person name="Thoren M.H."/>
            <person name="Johannesson H."/>
        </authorList>
    </citation>
    <scope>NUCLEOTIDE SEQUENCE</scope>
    <source>
        <strain evidence="3">CBS 560.94</strain>
    </source>
</reference>
<keyword evidence="4" id="KW-1185">Reference proteome</keyword>
<feature type="compositionally biased region" description="Low complexity" evidence="1">
    <location>
        <begin position="219"/>
        <end position="235"/>
    </location>
</feature>
<feature type="region of interest" description="Disordered" evidence="1">
    <location>
        <begin position="353"/>
        <end position="380"/>
    </location>
</feature>
<feature type="compositionally biased region" description="Low complexity" evidence="1">
    <location>
        <begin position="514"/>
        <end position="525"/>
    </location>
</feature>
<dbReference type="Proteomes" id="UP001278500">
    <property type="component" value="Unassembled WGS sequence"/>
</dbReference>
<proteinExistence type="predicted"/>
<feature type="region of interest" description="Disordered" evidence="1">
    <location>
        <begin position="196"/>
        <end position="248"/>
    </location>
</feature>
<organism evidence="3 4">
    <name type="scientific">Neurospora tetraspora</name>
    <dbReference type="NCBI Taxonomy" id="94610"/>
    <lineage>
        <taxon>Eukaryota</taxon>
        <taxon>Fungi</taxon>
        <taxon>Dikarya</taxon>
        <taxon>Ascomycota</taxon>
        <taxon>Pezizomycotina</taxon>
        <taxon>Sordariomycetes</taxon>
        <taxon>Sordariomycetidae</taxon>
        <taxon>Sordariales</taxon>
        <taxon>Sordariaceae</taxon>
        <taxon>Neurospora</taxon>
    </lineage>
</organism>
<sequence length="542" mass="59846">MLKRLSKLFNMSTTTSTPESFSLFPLLPGELRTLIWKHAVDPYRVLRITLYQQDFPPITQFLGSSRYGPPWNVKVGCTPQLKEATRHVRNLMQVSREAYKDIMDYILPDRIYVTVDWDPPYLREGVTRGKYASKNAKSRMGEKVYKIPWNRRTERLCLEVVHLSWDDVERRRMGVMEEMPRGSDLPAPPVWVNEAGYEPFGDVEPDSESDPDESRDPSRPSAFYVPPADAIASVPVPDPDPDRDLDPRAHGEIYIPHSHAQALCQRHISLAPTFTHLNPVAYGSSNPLLMLCKILRVTNITIIDDSILNDNDPANRPAGPSPAWVDEHKVLHELGMAELGRLGAALGDLLEEESQQADGQQGASTGSTSTTQTQTQIQTPRTVLARELRTMTLTPSDLAKIRFFRVKDLNPPPQNIRRNAREAQRVGGEWGNGRSGTWVIAWGEQHAPSRREGEYGGFGSTRGWWSGPGAGPWGSGGGGGGGIGVGSYGRGGRDGRRYGRRDRQRDGGGMVLDVSPPVTSVSVGPWGSGSGSGSGMSGFEWL</sequence>
<reference evidence="3" key="1">
    <citation type="journal article" date="2023" name="Mol. Phylogenet. Evol.">
        <title>Genome-scale phylogeny and comparative genomics of the fungal order Sordariales.</title>
        <authorList>
            <person name="Hensen N."/>
            <person name="Bonometti L."/>
            <person name="Westerberg I."/>
            <person name="Brannstrom I.O."/>
            <person name="Guillou S."/>
            <person name="Cros-Aarteil S."/>
            <person name="Calhoun S."/>
            <person name="Haridas S."/>
            <person name="Kuo A."/>
            <person name="Mondo S."/>
            <person name="Pangilinan J."/>
            <person name="Riley R."/>
            <person name="LaButti K."/>
            <person name="Andreopoulos B."/>
            <person name="Lipzen A."/>
            <person name="Chen C."/>
            <person name="Yan M."/>
            <person name="Daum C."/>
            <person name="Ng V."/>
            <person name="Clum A."/>
            <person name="Steindorff A."/>
            <person name="Ohm R.A."/>
            <person name="Martin F."/>
            <person name="Silar P."/>
            <person name="Natvig D.O."/>
            <person name="Lalanne C."/>
            <person name="Gautier V."/>
            <person name="Ament-Velasquez S.L."/>
            <person name="Kruys A."/>
            <person name="Hutchinson M.I."/>
            <person name="Powell A.J."/>
            <person name="Barry K."/>
            <person name="Miller A.N."/>
            <person name="Grigoriev I.V."/>
            <person name="Debuchy R."/>
            <person name="Gladieux P."/>
            <person name="Hiltunen Thoren M."/>
            <person name="Johannesson H."/>
        </authorList>
    </citation>
    <scope>NUCLEOTIDE SEQUENCE</scope>
    <source>
        <strain evidence="3">CBS 560.94</strain>
    </source>
</reference>
<feature type="region of interest" description="Disordered" evidence="1">
    <location>
        <begin position="476"/>
        <end position="542"/>
    </location>
</feature>
<dbReference type="RefSeq" id="XP_062685414.1">
    <property type="nucleotide sequence ID" value="XM_062830425.1"/>
</dbReference>
<dbReference type="GeneID" id="87867579"/>
<feature type="compositionally biased region" description="Acidic residues" evidence="1">
    <location>
        <begin position="201"/>
        <end position="211"/>
    </location>
</feature>